<evidence type="ECO:0000313" key="1">
    <source>
        <dbReference type="EMBL" id="RIE06625.1"/>
    </source>
</evidence>
<gene>
    <name evidence="1" type="primary">tcmP</name>
    <name evidence="1" type="ORF">SMC7_01045</name>
</gene>
<keyword evidence="2" id="KW-1185">Reference proteome</keyword>
<proteinExistence type="predicted"/>
<dbReference type="OrthoDB" id="275124at2"/>
<comment type="caution">
    <text evidence="1">The sequence shown here is derived from an EMBL/GenBank/DDBJ whole genome shotgun (WGS) entry which is preliminary data.</text>
</comment>
<reference evidence="1 2" key="1">
    <citation type="submission" date="2018-09" db="EMBL/GenBank/DDBJ databases">
        <title>Discovery and Ecogenomic Context for Candidatus Cryosericales, a Global Caldiserica Order Active in Thawing Permafrost.</title>
        <authorList>
            <person name="Martinez M.A."/>
            <person name="Woodcroft B.J."/>
            <person name="Ignacio Espinoza J.C."/>
            <person name="Zayed A."/>
            <person name="Singleton C.M."/>
            <person name="Boyd J."/>
            <person name="Li Y.-F."/>
            <person name="Purvine S."/>
            <person name="Maughan H."/>
            <person name="Hodgkins S.B."/>
            <person name="Anderson D."/>
            <person name="Sederholm M."/>
            <person name="Temperton B."/>
            <person name="Saleska S.R."/>
            <person name="Tyson G.W."/>
            <person name="Rich V.I."/>
        </authorList>
    </citation>
    <scope>NUCLEOTIDE SEQUENCE [LARGE SCALE GENOMIC DNA]</scope>
    <source>
        <strain evidence="1 2">SMC7</strain>
    </source>
</reference>
<accession>A0A398CVG3</accession>
<dbReference type="InterPro" id="IPR031009">
    <property type="entry name" value="Tcm_partner"/>
</dbReference>
<dbReference type="NCBIfam" id="TIGR04474">
    <property type="entry name" value="tcm_partner"/>
    <property type="match status" value="1"/>
</dbReference>
<dbReference type="Proteomes" id="UP000266328">
    <property type="component" value="Unassembled WGS sequence"/>
</dbReference>
<dbReference type="EMBL" id="QXIS01000006">
    <property type="protein sequence ID" value="RIE06625.1"/>
    <property type="molecule type" value="Genomic_DNA"/>
</dbReference>
<evidence type="ECO:0000313" key="2">
    <source>
        <dbReference type="Proteomes" id="UP000266328"/>
    </source>
</evidence>
<protein>
    <submittedName>
        <fullName evidence="1">Three-Cys-motif partner protein TcmP</fullName>
    </submittedName>
</protein>
<sequence length="411" mass="46796">MHRKAEILTPRVEGKPTICVTAVDVFGFESVAEQGLATVSVVCEPDENLSFHVNSQLKHYILQDYLSAWLPIMGSFADTLTYVDCFAGTGICDFNGTLADGSPLVALRTINRFLREAPPTVRRPSKVNVVFVEVKPERHGQLEAAIHKFAEAEQLDNRISCSVLRDDAQSALSQILPQTSPTAPAFYFIDPNYRLPDMKLMRQLISRKKTEVFANFMFYEIVRNMANPLDNENMIALFGDDQYQTIDFGAGSDHYAWSKVIDFYAMRTGAQYYIPFQVCFGPDENARLQGRIKYALIHLSNHFTAFDKMLTAMHKNSEPGNSLRVSLGPTLFPTLDDNELTNRVETKYQRTGIRIPFDVLRKENWRFYASEKSWRHCLKDLMKKKLVQFHPVSSKRHGAVSGDDIVEFLKE</sequence>
<dbReference type="AlphaFoldDB" id="A0A398CVG3"/>
<dbReference type="RefSeq" id="WP_119088528.1">
    <property type="nucleotide sequence ID" value="NZ_QXIS01000006.1"/>
</dbReference>
<organism evidence="1 2">
    <name type="scientific">Candidatus Cryosericum terrychapinii</name>
    <dbReference type="NCBI Taxonomy" id="2290919"/>
    <lineage>
        <taxon>Bacteria</taxon>
        <taxon>Pseudomonadati</taxon>
        <taxon>Caldisericota/Cryosericota group</taxon>
        <taxon>Candidatus Cryosericota</taxon>
        <taxon>Candidatus Cryosericia</taxon>
        <taxon>Candidatus Cryosericales</taxon>
        <taxon>Candidatus Cryosericaceae</taxon>
        <taxon>Candidatus Cryosericum</taxon>
    </lineage>
</organism>
<name>A0A398CVG3_9BACT</name>